<dbReference type="Pfam" id="PF03435">
    <property type="entry name" value="Sacchrp_dh_NADP"/>
    <property type="match status" value="1"/>
</dbReference>
<keyword evidence="2" id="KW-0472">Membrane</keyword>
<dbReference type="AlphaFoldDB" id="A0AA88IH58"/>
<dbReference type="InterPro" id="IPR005097">
    <property type="entry name" value="Sacchrp_dh_NADP-bd"/>
</dbReference>
<reference evidence="4" key="1">
    <citation type="submission" date="2023-07" db="EMBL/GenBank/DDBJ databases">
        <title>Chromosome-level genome assembly of Artemia franciscana.</title>
        <authorList>
            <person name="Jo E."/>
        </authorList>
    </citation>
    <scope>NUCLEOTIDE SEQUENCE</scope>
    <source>
        <tissue evidence="4">Whole body</tissue>
    </source>
</reference>
<evidence type="ECO:0000313" key="5">
    <source>
        <dbReference type="Proteomes" id="UP001187531"/>
    </source>
</evidence>
<dbReference type="GO" id="GO:0005811">
    <property type="term" value="C:lipid droplet"/>
    <property type="evidence" value="ECO:0007669"/>
    <property type="project" value="TreeGrafter"/>
</dbReference>
<sequence>MAVEKIFDITIFGATGFTGKFVFLEAVKSGALKKYSIAVGGRNKEKLEKVVKDIEHETGTAAKCGYIVADVKNTESLEEMARQSKLVINCVGPYRFFGEPVVNACVKHACHHIDISGEPQYLERMQLEYNALAKEKEIYVVGACGFDSIPADMGVVYLSKKFEGELNSVEVYLSSQAPKGSSFHYATWQSAIYGFAHANELKPLRRKLYPERLPEFKPKLKTRSVIHYSPLVKKYCLPFPGSDRSVVNRSQRHFFENRRQRPVQMLAYVAQESILTTIGTIFVAAMFGLLASFRFGRSLLEKYPRFFSLGAFSHEGPTREEMDAMSFEMVFHGRGWQEKTAEPTDQHVEKPDKTLDVKVFGPEPGYYTCSITALQSAITVLEEKEKMPNGGGVFPPGAAFADTSLIDRLEANGLHFEVIKARL</sequence>
<evidence type="ECO:0000256" key="1">
    <source>
        <dbReference type="ARBA" id="ARBA00038048"/>
    </source>
</evidence>
<proteinExistence type="inferred from homology"/>
<dbReference type="PANTHER" id="PTHR12286">
    <property type="entry name" value="SACCHAROPINE DEHYDROGENASE-LIKE OXIDOREDUCTASE"/>
    <property type="match status" value="1"/>
</dbReference>
<dbReference type="FunFam" id="3.40.50.720:FF:000178">
    <property type="entry name" value="Saccharopine dehydrogenase-like oxidoreductase"/>
    <property type="match status" value="1"/>
</dbReference>
<evidence type="ECO:0000256" key="2">
    <source>
        <dbReference type="SAM" id="Phobius"/>
    </source>
</evidence>
<dbReference type="SUPFAM" id="SSF51735">
    <property type="entry name" value="NAD(P)-binding Rossmann-fold domains"/>
    <property type="match status" value="1"/>
</dbReference>
<protein>
    <recommendedName>
        <fullName evidence="3">Saccharopine dehydrogenase NADP binding domain-containing protein</fullName>
    </recommendedName>
</protein>
<organism evidence="4 5">
    <name type="scientific">Artemia franciscana</name>
    <name type="common">Brine shrimp</name>
    <name type="synonym">Artemia sanfranciscana</name>
    <dbReference type="NCBI Taxonomy" id="6661"/>
    <lineage>
        <taxon>Eukaryota</taxon>
        <taxon>Metazoa</taxon>
        <taxon>Ecdysozoa</taxon>
        <taxon>Arthropoda</taxon>
        <taxon>Crustacea</taxon>
        <taxon>Branchiopoda</taxon>
        <taxon>Anostraca</taxon>
        <taxon>Artemiidae</taxon>
        <taxon>Artemia</taxon>
    </lineage>
</organism>
<dbReference type="GO" id="GO:0005739">
    <property type="term" value="C:mitochondrion"/>
    <property type="evidence" value="ECO:0007669"/>
    <property type="project" value="TreeGrafter"/>
</dbReference>
<feature type="transmembrane region" description="Helical" evidence="2">
    <location>
        <begin position="274"/>
        <end position="295"/>
    </location>
</feature>
<dbReference type="EMBL" id="JAVRJZ010000004">
    <property type="protein sequence ID" value="KAK2724006.1"/>
    <property type="molecule type" value="Genomic_DNA"/>
</dbReference>
<keyword evidence="2" id="KW-0812">Transmembrane</keyword>
<keyword evidence="5" id="KW-1185">Reference proteome</keyword>
<dbReference type="GO" id="GO:0009247">
    <property type="term" value="P:glycolipid biosynthetic process"/>
    <property type="evidence" value="ECO:0007669"/>
    <property type="project" value="TreeGrafter"/>
</dbReference>
<dbReference type="Proteomes" id="UP001187531">
    <property type="component" value="Unassembled WGS sequence"/>
</dbReference>
<dbReference type="GO" id="GO:0005886">
    <property type="term" value="C:plasma membrane"/>
    <property type="evidence" value="ECO:0007669"/>
    <property type="project" value="TreeGrafter"/>
</dbReference>
<dbReference type="InterPro" id="IPR051276">
    <property type="entry name" value="Saccharopine_DH-like_oxidrdct"/>
</dbReference>
<accession>A0AA88IH58</accession>
<dbReference type="PANTHER" id="PTHR12286:SF5">
    <property type="entry name" value="SACCHAROPINE DEHYDROGENASE-LIKE OXIDOREDUCTASE"/>
    <property type="match status" value="1"/>
</dbReference>
<evidence type="ECO:0000259" key="3">
    <source>
        <dbReference type="Pfam" id="PF03435"/>
    </source>
</evidence>
<keyword evidence="2" id="KW-1133">Transmembrane helix</keyword>
<comment type="caution">
    <text evidence="4">The sequence shown here is derived from an EMBL/GenBank/DDBJ whole genome shotgun (WGS) entry which is preliminary data.</text>
</comment>
<gene>
    <name evidence="4" type="ORF">QYM36_002372</name>
</gene>
<comment type="similarity">
    <text evidence="1">Belongs to the saccharopine dehydrogenase family.</text>
</comment>
<dbReference type="InterPro" id="IPR036291">
    <property type="entry name" value="NAD(P)-bd_dom_sf"/>
</dbReference>
<dbReference type="Gene3D" id="3.40.50.720">
    <property type="entry name" value="NAD(P)-binding Rossmann-like Domain"/>
    <property type="match status" value="1"/>
</dbReference>
<feature type="domain" description="Saccharopine dehydrogenase NADP binding" evidence="3">
    <location>
        <begin position="9"/>
        <end position="141"/>
    </location>
</feature>
<evidence type="ECO:0000313" key="4">
    <source>
        <dbReference type="EMBL" id="KAK2724006.1"/>
    </source>
</evidence>
<name>A0AA88IH58_ARTSF</name>